<evidence type="ECO:0000256" key="3">
    <source>
        <dbReference type="ARBA" id="ARBA00023015"/>
    </source>
</evidence>
<evidence type="ECO:0000313" key="7">
    <source>
        <dbReference type="Proteomes" id="UP001065549"/>
    </source>
</evidence>
<dbReference type="PRINTS" id="PR01590">
    <property type="entry name" value="HTHFIS"/>
</dbReference>
<dbReference type="InterPro" id="IPR027417">
    <property type="entry name" value="P-loop_NTPase"/>
</dbReference>
<keyword evidence="7" id="KW-1185">Reference proteome</keyword>
<dbReference type="SUPFAM" id="SSF52540">
    <property type="entry name" value="P-loop containing nucleoside triphosphate hydrolases"/>
    <property type="match status" value="1"/>
</dbReference>
<dbReference type="PROSITE" id="PS50045">
    <property type="entry name" value="SIGMA54_INTERACT_4"/>
    <property type="match status" value="1"/>
</dbReference>
<accession>A0A9J6QJN4</accession>
<feature type="domain" description="Sigma-54 factor interaction" evidence="5">
    <location>
        <begin position="164"/>
        <end position="393"/>
    </location>
</feature>
<organism evidence="6 7">
    <name type="scientific">Hominibacterium faecale</name>
    <dbReference type="NCBI Taxonomy" id="2839743"/>
    <lineage>
        <taxon>Bacteria</taxon>
        <taxon>Bacillati</taxon>
        <taxon>Bacillota</taxon>
        <taxon>Clostridia</taxon>
        <taxon>Peptostreptococcales</taxon>
        <taxon>Anaerovoracaceae</taxon>
        <taxon>Hominibacterium</taxon>
    </lineage>
</organism>
<protein>
    <submittedName>
        <fullName evidence="6">Sigma 54-interacting transcriptional regulator</fullName>
    </submittedName>
</protein>
<dbReference type="InterPro" id="IPR002197">
    <property type="entry name" value="HTH_Fis"/>
</dbReference>
<dbReference type="RefSeq" id="WP_148397143.1">
    <property type="nucleotide sequence ID" value="NZ_JAOSHN010000001.1"/>
</dbReference>
<dbReference type="Gene3D" id="1.10.10.60">
    <property type="entry name" value="Homeodomain-like"/>
    <property type="match status" value="1"/>
</dbReference>
<dbReference type="InterPro" id="IPR058031">
    <property type="entry name" value="AAA_lid_NorR"/>
</dbReference>
<dbReference type="PANTHER" id="PTHR32071">
    <property type="entry name" value="TRANSCRIPTIONAL REGULATORY PROTEIN"/>
    <property type="match status" value="1"/>
</dbReference>
<keyword evidence="3" id="KW-0805">Transcription regulation</keyword>
<dbReference type="AlphaFoldDB" id="A0A9J6QJN4"/>
<dbReference type="InterPro" id="IPR002078">
    <property type="entry name" value="Sigma_54_int"/>
</dbReference>
<dbReference type="InterPro" id="IPR003593">
    <property type="entry name" value="AAA+_ATPase"/>
</dbReference>
<dbReference type="Pfam" id="PF00158">
    <property type="entry name" value="Sigma54_activat"/>
    <property type="match status" value="1"/>
</dbReference>
<evidence type="ECO:0000313" key="6">
    <source>
        <dbReference type="EMBL" id="MCU7377337.1"/>
    </source>
</evidence>
<dbReference type="Pfam" id="PF02954">
    <property type="entry name" value="HTH_8"/>
    <property type="match status" value="1"/>
</dbReference>
<dbReference type="GO" id="GO:0043565">
    <property type="term" value="F:sequence-specific DNA binding"/>
    <property type="evidence" value="ECO:0007669"/>
    <property type="project" value="InterPro"/>
</dbReference>
<keyword evidence="4" id="KW-0804">Transcription</keyword>
<dbReference type="GO" id="GO:0005524">
    <property type="term" value="F:ATP binding"/>
    <property type="evidence" value="ECO:0007669"/>
    <property type="project" value="UniProtKB-KW"/>
</dbReference>
<dbReference type="SUPFAM" id="SSF46689">
    <property type="entry name" value="Homeodomain-like"/>
    <property type="match status" value="1"/>
</dbReference>
<dbReference type="Gene3D" id="3.40.50.300">
    <property type="entry name" value="P-loop containing nucleotide triphosphate hydrolases"/>
    <property type="match status" value="1"/>
</dbReference>
<dbReference type="GO" id="GO:0006355">
    <property type="term" value="P:regulation of DNA-templated transcription"/>
    <property type="evidence" value="ECO:0007669"/>
    <property type="project" value="InterPro"/>
</dbReference>
<reference evidence="6" key="1">
    <citation type="submission" date="2022-09" db="EMBL/GenBank/DDBJ databases">
        <title>Culturomic study of gut microbiota in children with autism spectrum disorder.</title>
        <authorList>
            <person name="Efimov B.A."/>
            <person name="Chaplin A.V."/>
            <person name="Sokolova S.R."/>
            <person name="Pikina A.P."/>
            <person name="Korzhanova M."/>
            <person name="Belova V."/>
            <person name="Korostin D."/>
        </authorList>
    </citation>
    <scope>NUCLEOTIDE SEQUENCE</scope>
    <source>
        <strain evidence="6">ASD5510</strain>
    </source>
</reference>
<dbReference type="Proteomes" id="UP001065549">
    <property type="component" value="Unassembled WGS sequence"/>
</dbReference>
<keyword evidence="1" id="KW-0547">Nucleotide-binding</keyword>
<keyword evidence="2" id="KW-0067">ATP-binding</keyword>
<dbReference type="PANTHER" id="PTHR32071:SF57">
    <property type="entry name" value="C4-DICARBOXYLATE TRANSPORT TRANSCRIPTIONAL REGULATORY PROTEIN DCTD"/>
    <property type="match status" value="1"/>
</dbReference>
<evidence type="ECO:0000256" key="1">
    <source>
        <dbReference type="ARBA" id="ARBA00022741"/>
    </source>
</evidence>
<evidence type="ECO:0000256" key="2">
    <source>
        <dbReference type="ARBA" id="ARBA00022840"/>
    </source>
</evidence>
<comment type="caution">
    <text evidence="6">The sequence shown here is derived from an EMBL/GenBank/DDBJ whole genome shotgun (WGS) entry which is preliminary data.</text>
</comment>
<dbReference type="InterPro" id="IPR009057">
    <property type="entry name" value="Homeodomain-like_sf"/>
</dbReference>
<dbReference type="EMBL" id="JAOSHN010000001">
    <property type="protein sequence ID" value="MCU7377337.1"/>
    <property type="molecule type" value="Genomic_DNA"/>
</dbReference>
<evidence type="ECO:0000259" key="5">
    <source>
        <dbReference type="PROSITE" id="PS50045"/>
    </source>
</evidence>
<dbReference type="InterPro" id="IPR025944">
    <property type="entry name" value="Sigma_54_int_dom_CS"/>
</dbReference>
<gene>
    <name evidence="6" type="ORF">OBO34_03095</name>
</gene>
<dbReference type="Pfam" id="PF25601">
    <property type="entry name" value="AAA_lid_14"/>
    <property type="match status" value="1"/>
</dbReference>
<proteinExistence type="predicted"/>
<dbReference type="FunFam" id="3.40.50.300:FF:000006">
    <property type="entry name" value="DNA-binding transcriptional regulator NtrC"/>
    <property type="match status" value="1"/>
</dbReference>
<sequence>MNRKSSDFQLTLEECKRILDHISGLVVVDKDGTIRYMAKELKEKITQTEGENFSKEILGKNIREIYPASKLIDFLESEKNEELAVYLGMSGINIARMKALYEGKKMIGVVDFDLFSTAQEVDLFFNKLEALSADGLLDFSDRIKRIISGKKRKKAHKKYSLADIIGDSVPIRELKSKLVRMSETDSTVLIEAETGCGKELVAHSIHNLSKRMNYPFIEINCAAIPESLFESELFGYEGGAFTGAQPGGRPGKLELAEKGALFLDEVDQLPYHIQPKLLRVLQEKEFCRIGGRTKKMDVRIIAASNKNLALLVKEGKFREDLYYRLNIMRVTIPPLRERKEDIPLFVEQSIQEMNALLDKKVECVSPQVMKYFYCYNWPGNVRELKNLIERAMNLCVGKQIEAGDLGDFVSESLYGEMKSTIFTEKNPLEKARELAELEVIEKALDLCGGNKQKAAELLKISRATLYNKLAHSSKSV</sequence>
<dbReference type="Gene3D" id="1.10.8.60">
    <property type="match status" value="1"/>
</dbReference>
<evidence type="ECO:0000256" key="4">
    <source>
        <dbReference type="ARBA" id="ARBA00023163"/>
    </source>
</evidence>
<dbReference type="CDD" id="cd00009">
    <property type="entry name" value="AAA"/>
    <property type="match status" value="1"/>
</dbReference>
<dbReference type="PROSITE" id="PS00688">
    <property type="entry name" value="SIGMA54_INTERACT_3"/>
    <property type="match status" value="1"/>
</dbReference>
<name>A0A9J6QJN4_9FIRM</name>
<dbReference type="SMART" id="SM00382">
    <property type="entry name" value="AAA"/>
    <property type="match status" value="1"/>
</dbReference>
<dbReference type="Gene3D" id="3.30.450.20">
    <property type="entry name" value="PAS domain"/>
    <property type="match status" value="1"/>
</dbReference>